<feature type="domain" description="Histone deacetylase" evidence="2">
    <location>
        <begin position="9"/>
        <end position="267"/>
    </location>
</feature>
<gene>
    <name evidence="3" type="ORF">MENT_LOCUS22097</name>
</gene>
<dbReference type="Pfam" id="PF00850">
    <property type="entry name" value="Hist_deacetyl"/>
    <property type="match status" value="1"/>
</dbReference>
<protein>
    <recommendedName>
        <fullName evidence="2">Histone deacetylase domain-containing protein</fullName>
    </recommendedName>
</protein>
<accession>A0A6V7V6T2</accession>
<dbReference type="OrthoDB" id="424012at2759"/>
<evidence type="ECO:0000313" key="4">
    <source>
        <dbReference type="Proteomes" id="UP000580250"/>
    </source>
</evidence>
<dbReference type="InterPro" id="IPR023801">
    <property type="entry name" value="His_deacetylse_dom"/>
</dbReference>
<comment type="caution">
    <text evidence="3">The sequence shown here is derived from an EMBL/GenBank/DDBJ whole genome shotgun (WGS) entry which is preliminary data.</text>
</comment>
<dbReference type="InterPro" id="IPR037138">
    <property type="entry name" value="His_deacetylse_dom_sf"/>
</dbReference>
<dbReference type="Gene3D" id="3.40.800.20">
    <property type="entry name" value="Histone deacetylase domain"/>
    <property type="match status" value="1"/>
</dbReference>
<sequence length="533" mass="60484">MENFCKGIEDVYINKYTWKCALLAAGSALKAMEAVLEYNKNLNKEKQRIEEDSEYLNIPAPNSFAAIRPPGHHASAETSCGFCIFNNVAICAKKARQMGVERVFILDWDVHAGQGKGVSVKRIFPKFPFKGTQYCVEGDPGILLVSAHRYENGQFWPELSESDIFNEYKNTINIPLNEIAYGDAEYSALMHFLILPLIQQWQPGLILVSCGFDAGIGDPQGEMEVSPAGFGYMTSLLANLGIPLCLVLEGGYFLESVVQGTRFCMKALLNRTPPVVNFCHRPPSPIFLGTLYNALQTFKHRTINNNFPLFNSFIHQLNTLRCALCSATDRRKRRELAPIGEMENGKSGNKEGEFPSSPYFGDRKSVQIALATNTYPTRGQYPPRVPAIEKQFSLRLKQLIEQYSLNTQYERAVLDFELDINGKLLLILPYGIIKQNGANNNFKELLQFNNCLQFLLLYFYVLLPLNFTYIDVKLSKNKLPLCSSQLDKLINLIKNIEENNKLINGYNNEKEKYITDLERILDVFAQMKPFFLF</sequence>
<dbReference type="PANTHER" id="PTHR10625">
    <property type="entry name" value="HISTONE DEACETYLASE HDAC1-RELATED"/>
    <property type="match status" value="1"/>
</dbReference>
<dbReference type="PRINTS" id="PR01270">
    <property type="entry name" value="HDASUPER"/>
</dbReference>
<dbReference type="GO" id="GO:0040029">
    <property type="term" value="P:epigenetic regulation of gene expression"/>
    <property type="evidence" value="ECO:0007669"/>
    <property type="project" value="TreeGrafter"/>
</dbReference>
<evidence type="ECO:0000256" key="1">
    <source>
        <dbReference type="ARBA" id="ARBA00048287"/>
    </source>
</evidence>
<dbReference type="GO" id="GO:0141221">
    <property type="term" value="F:histone deacetylase activity, hydrolytic mechanism"/>
    <property type="evidence" value="ECO:0007669"/>
    <property type="project" value="UniProtKB-EC"/>
</dbReference>
<name>A0A6V7V6T2_MELEN</name>
<dbReference type="InterPro" id="IPR000286">
    <property type="entry name" value="HDACs"/>
</dbReference>
<dbReference type="Proteomes" id="UP000580250">
    <property type="component" value="Unassembled WGS sequence"/>
</dbReference>
<dbReference type="PANTHER" id="PTHR10625:SF45">
    <property type="entry name" value="HISTONE DEACETYLASE DOMAIN-CONTAINING PROTEIN"/>
    <property type="match status" value="1"/>
</dbReference>
<dbReference type="EMBL" id="CAJEWN010000172">
    <property type="protein sequence ID" value="CAD2170673.1"/>
    <property type="molecule type" value="Genomic_DNA"/>
</dbReference>
<dbReference type="SUPFAM" id="SSF52768">
    <property type="entry name" value="Arginase/deacetylase"/>
    <property type="match status" value="1"/>
</dbReference>
<dbReference type="InterPro" id="IPR023696">
    <property type="entry name" value="Ureohydrolase_dom_sf"/>
</dbReference>
<organism evidence="3 4">
    <name type="scientific">Meloidogyne enterolobii</name>
    <name type="common">Root-knot nematode worm</name>
    <name type="synonym">Meloidogyne mayaguensis</name>
    <dbReference type="NCBI Taxonomy" id="390850"/>
    <lineage>
        <taxon>Eukaryota</taxon>
        <taxon>Metazoa</taxon>
        <taxon>Ecdysozoa</taxon>
        <taxon>Nematoda</taxon>
        <taxon>Chromadorea</taxon>
        <taxon>Rhabditida</taxon>
        <taxon>Tylenchina</taxon>
        <taxon>Tylenchomorpha</taxon>
        <taxon>Tylenchoidea</taxon>
        <taxon>Meloidogynidae</taxon>
        <taxon>Meloidogyninae</taxon>
        <taxon>Meloidogyne</taxon>
    </lineage>
</organism>
<evidence type="ECO:0000259" key="2">
    <source>
        <dbReference type="Pfam" id="PF00850"/>
    </source>
</evidence>
<evidence type="ECO:0000313" key="3">
    <source>
        <dbReference type="EMBL" id="CAD2170673.1"/>
    </source>
</evidence>
<proteinExistence type="predicted"/>
<dbReference type="AlphaFoldDB" id="A0A6V7V6T2"/>
<reference evidence="3 4" key="1">
    <citation type="submission" date="2020-08" db="EMBL/GenBank/DDBJ databases">
        <authorList>
            <person name="Koutsovoulos G."/>
            <person name="Danchin GJ E."/>
        </authorList>
    </citation>
    <scope>NUCLEOTIDE SEQUENCE [LARGE SCALE GENOMIC DNA]</scope>
</reference>
<dbReference type="GO" id="GO:0000118">
    <property type="term" value="C:histone deacetylase complex"/>
    <property type="evidence" value="ECO:0007669"/>
    <property type="project" value="TreeGrafter"/>
</dbReference>
<comment type="catalytic activity">
    <reaction evidence="1">
        <text>N(6)-acetyl-L-lysyl-[histone] + H2O = L-lysyl-[histone] + acetate</text>
        <dbReference type="Rhea" id="RHEA:58196"/>
        <dbReference type="Rhea" id="RHEA-COMP:9845"/>
        <dbReference type="Rhea" id="RHEA-COMP:11338"/>
        <dbReference type="ChEBI" id="CHEBI:15377"/>
        <dbReference type="ChEBI" id="CHEBI:29969"/>
        <dbReference type="ChEBI" id="CHEBI:30089"/>
        <dbReference type="ChEBI" id="CHEBI:61930"/>
        <dbReference type="EC" id="3.5.1.98"/>
    </reaction>
</comment>